<dbReference type="PANTHER" id="PTHR32502:SF8">
    <property type="entry name" value="N-ACETYLGALACTOSAMINE PERMEASE IIC COMPONENT 1"/>
    <property type="match status" value="1"/>
</dbReference>
<dbReference type="PANTHER" id="PTHR32502">
    <property type="entry name" value="N-ACETYLGALACTOSAMINE PERMEASE II COMPONENT-RELATED"/>
    <property type="match status" value="1"/>
</dbReference>
<evidence type="ECO:0000313" key="11">
    <source>
        <dbReference type="EMBL" id="HIW70430.1"/>
    </source>
</evidence>
<dbReference type="GO" id="GO:0009401">
    <property type="term" value="P:phosphoenolpyruvate-dependent sugar phosphotransferase system"/>
    <property type="evidence" value="ECO:0007669"/>
    <property type="project" value="UniProtKB-KW"/>
</dbReference>
<keyword evidence="7 10" id="KW-1133">Transmembrane helix</keyword>
<dbReference type="AlphaFoldDB" id="A0A9D1QN86"/>
<evidence type="ECO:0000256" key="8">
    <source>
        <dbReference type="ARBA" id="ARBA00023136"/>
    </source>
</evidence>
<proteinExistence type="predicted"/>
<evidence type="ECO:0000256" key="5">
    <source>
        <dbReference type="ARBA" id="ARBA00022683"/>
    </source>
</evidence>
<feature type="region of interest" description="Disordered" evidence="9">
    <location>
        <begin position="254"/>
        <end position="273"/>
    </location>
</feature>
<reference evidence="11" key="2">
    <citation type="submission" date="2021-04" db="EMBL/GenBank/DDBJ databases">
        <authorList>
            <person name="Gilroy R."/>
        </authorList>
    </citation>
    <scope>NUCLEOTIDE SEQUENCE</scope>
    <source>
        <strain evidence="11">ChiHejej3B27-2180</strain>
    </source>
</reference>
<keyword evidence="8 10" id="KW-0472">Membrane</keyword>
<dbReference type="PROSITE" id="PS51106">
    <property type="entry name" value="PTS_EIIC_TYPE_4"/>
    <property type="match status" value="1"/>
</dbReference>
<feature type="transmembrane region" description="Helical" evidence="10">
    <location>
        <begin position="47"/>
        <end position="70"/>
    </location>
</feature>
<comment type="caution">
    <text evidence="11">The sequence shown here is derived from an EMBL/GenBank/DDBJ whole genome shotgun (WGS) entry which is preliminary data.</text>
</comment>
<dbReference type="InterPro" id="IPR004700">
    <property type="entry name" value="PTS_IIC_man"/>
</dbReference>
<gene>
    <name evidence="11" type="ORF">H9876_03515</name>
</gene>
<evidence type="ECO:0000256" key="9">
    <source>
        <dbReference type="SAM" id="MobiDB-lite"/>
    </source>
</evidence>
<dbReference type="GO" id="GO:0005886">
    <property type="term" value="C:plasma membrane"/>
    <property type="evidence" value="ECO:0007669"/>
    <property type="project" value="UniProtKB-SubCell"/>
</dbReference>
<evidence type="ECO:0000256" key="1">
    <source>
        <dbReference type="ARBA" id="ARBA00004651"/>
    </source>
</evidence>
<feature type="transmembrane region" description="Helical" evidence="10">
    <location>
        <begin position="180"/>
        <end position="200"/>
    </location>
</feature>
<evidence type="ECO:0000256" key="7">
    <source>
        <dbReference type="ARBA" id="ARBA00022989"/>
    </source>
</evidence>
<protein>
    <submittedName>
        <fullName evidence="11">PTS sugar transporter subunit IIC</fullName>
    </submittedName>
</protein>
<dbReference type="Pfam" id="PF03609">
    <property type="entry name" value="EII-Sor"/>
    <property type="match status" value="1"/>
</dbReference>
<keyword evidence="2" id="KW-0813">Transport</keyword>
<evidence type="ECO:0000256" key="2">
    <source>
        <dbReference type="ARBA" id="ARBA00022448"/>
    </source>
</evidence>
<keyword evidence="4 11" id="KW-0762">Sugar transport</keyword>
<dbReference type="InterPro" id="IPR050303">
    <property type="entry name" value="GatZ_KbaZ_carbometab"/>
</dbReference>
<name>A0A9D1QN86_9LACO</name>
<evidence type="ECO:0000256" key="3">
    <source>
        <dbReference type="ARBA" id="ARBA00022475"/>
    </source>
</evidence>
<organism evidence="11 12">
    <name type="scientific">Candidatus Limosilactobacillus merdipullorum</name>
    <dbReference type="NCBI Taxonomy" id="2838653"/>
    <lineage>
        <taxon>Bacteria</taxon>
        <taxon>Bacillati</taxon>
        <taxon>Bacillota</taxon>
        <taxon>Bacilli</taxon>
        <taxon>Lactobacillales</taxon>
        <taxon>Lactobacillaceae</taxon>
        <taxon>Limosilactobacillus</taxon>
    </lineage>
</organism>
<keyword evidence="6 10" id="KW-0812">Transmembrane</keyword>
<evidence type="ECO:0000313" key="12">
    <source>
        <dbReference type="Proteomes" id="UP000886878"/>
    </source>
</evidence>
<accession>A0A9D1QN86</accession>
<dbReference type="Proteomes" id="UP000886878">
    <property type="component" value="Unassembled WGS sequence"/>
</dbReference>
<evidence type="ECO:0000256" key="6">
    <source>
        <dbReference type="ARBA" id="ARBA00022692"/>
    </source>
</evidence>
<evidence type="ECO:0000256" key="10">
    <source>
        <dbReference type="SAM" id="Phobius"/>
    </source>
</evidence>
<feature type="transmembrane region" description="Helical" evidence="10">
    <location>
        <begin position="144"/>
        <end position="168"/>
    </location>
</feature>
<feature type="transmembrane region" description="Helical" evidence="10">
    <location>
        <begin position="206"/>
        <end position="237"/>
    </location>
</feature>
<keyword evidence="3" id="KW-1003">Cell membrane</keyword>
<comment type="subcellular location">
    <subcellularLocation>
        <location evidence="1">Cell membrane</location>
        <topology evidence="1">Multi-pass membrane protein</topology>
    </subcellularLocation>
</comment>
<keyword evidence="5" id="KW-0598">Phosphotransferase system</keyword>
<evidence type="ECO:0000256" key="4">
    <source>
        <dbReference type="ARBA" id="ARBA00022597"/>
    </source>
</evidence>
<dbReference type="EMBL" id="DXGK01000068">
    <property type="protein sequence ID" value="HIW70430.1"/>
    <property type="molecule type" value="Genomic_DNA"/>
</dbReference>
<sequence>MLTHALLAALAVFICFGGNYLTGQSMLERPLVVGLVTGLLMGDMRQGILMGASLEAIFLGNVNIGGVISAEPVTATAISTTFAITAGVSKGAALTLAIPIGMLAAFMVMFLKNVFFNIFAPVMDKITAEGSEAKLNVLQWGTWVFYYLIISSVTFAGILAGSGPVNAFVKNIPQPVMNGLNASGGLLPAVGFAMLMKLLWDNKLALYYLLGFVLTAYMKLPAVAVAAICVVICVAVAQNDMRLNKMAAEGVKNANQASNAHESKEAEEEDFFS</sequence>
<feature type="transmembrane region" description="Helical" evidence="10">
    <location>
        <begin position="91"/>
        <end position="111"/>
    </location>
</feature>
<reference evidence="11" key="1">
    <citation type="journal article" date="2021" name="PeerJ">
        <title>Extensive microbial diversity within the chicken gut microbiome revealed by metagenomics and culture.</title>
        <authorList>
            <person name="Gilroy R."/>
            <person name="Ravi A."/>
            <person name="Getino M."/>
            <person name="Pursley I."/>
            <person name="Horton D.L."/>
            <person name="Alikhan N.F."/>
            <person name="Baker D."/>
            <person name="Gharbi K."/>
            <person name="Hall N."/>
            <person name="Watson M."/>
            <person name="Adriaenssens E.M."/>
            <person name="Foster-Nyarko E."/>
            <person name="Jarju S."/>
            <person name="Secka A."/>
            <person name="Antonio M."/>
            <person name="Oren A."/>
            <person name="Chaudhuri R.R."/>
            <person name="La Ragione R."/>
            <person name="Hildebrand F."/>
            <person name="Pallen M.J."/>
        </authorList>
    </citation>
    <scope>NUCLEOTIDE SEQUENCE</scope>
    <source>
        <strain evidence="11">ChiHejej3B27-2180</strain>
    </source>
</reference>